<dbReference type="STRING" id="247633.GP2143_06385"/>
<dbReference type="PROSITE" id="PS51257">
    <property type="entry name" value="PROKAR_LIPOPROTEIN"/>
    <property type="match status" value="1"/>
</dbReference>
<evidence type="ECO:0008006" key="4">
    <source>
        <dbReference type="Google" id="ProtNLM"/>
    </source>
</evidence>
<dbReference type="AlphaFoldDB" id="A0YBX7"/>
<evidence type="ECO:0000313" key="2">
    <source>
        <dbReference type="EMBL" id="EAW32057.1"/>
    </source>
</evidence>
<keyword evidence="1" id="KW-0732">Signal</keyword>
<comment type="caution">
    <text evidence="2">The sequence shown here is derived from an EMBL/GenBank/DDBJ whole genome shotgun (WGS) entry which is preliminary data.</text>
</comment>
<name>A0YBX7_9GAMM</name>
<dbReference type="eggNOG" id="ENOG502ZUY9">
    <property type="taxonomic scope" value="Bacteria"/>
</dbReference>
<reference evidence="2 3" key="1">
    <citation type="journal article" date="2010" name="J. Bacteriol.">
        <title>Genome sequence of the oligotrophic marine Gammaproteobacterium HTCC2143, isolated from the Oregon Coast.</title>
        <authorList>
            <person name="Oh H.M."/>
            <person name="Kang I."/>
            <person name="Ferriera S."/>
            <person name="Giovannoni S.J."/>
            <person name="Cho J.C."/>
        </authorList>
    </citation>
    <scope>NUCLEOTIDE SEQUENCE [LARGE SCALE GENOMIC DNA]</scope>
    <source>
        <strain evidence="2 3">HTCC2143</strain>
    </source>
</reference>
<protein>
    <recommendedName>
        <fullName evidence="4">Lipoprotein</fullName>
    </recommendedName>
</protein>
<feature type="chain" id="PRO_5002631058" description="Lipoprotein" evidence="1">
    <location>
        <begin position="36"/>
        <end position="201"/>
    </location>
</feature>
<gene>
    <name evidence="2" type="ORF">GP2143_06385</name>
</gene>
<dbReference type="Proteomes" id="UP000004931">
    <property type="component" value="Unassembled WGS sequence"/>
</dbReference>
<keyword evidence="3" id="KW-1185">Reference proteome</keyword>
<evidence type="ECO:0000313" key="3">
    <source>
        <dbReference type="Proteomes" id="UP000004931"/>
    </source>
</evidence>
<organism evidence="2 3">
    <name type="scientific">marine gamma proteobacterium HTCC2143</name>
    <dbReference type="NCBI Taxonomy" id="247633"/>
    <lineage>
        <taxon>Bacteria</taxon>
        <taxon>Pseudomonadati</taxon>
        <taxon>Pseudomonadota</taxon>
        <taxon>Gammaproteobacteria</taxon>
        <taxon>Cellvibrionales</taxon>
        <taxon>Spongiibacteraceae</taxon>
        <taxon>BD1-7 clade</taxon>
    </lineage>
</organism>
<evidence type="ECO:0000256" key="1">
    <source>
        <dbReference type="SAM" id="SignalP"/>
    </source>
</evidence>
<sequence length="201" mass="21797">MRMDLHMAPLNRSFFIRVSLLCLLLSVTACQPAFIAQQAQYYAGQSGITNSFAVKRLRNIVLSPHSNLVVVSQATEIGNQASFSQTVANGLSPYFQSVVGGLSADSLESAKTSSKQHSRHYLIFVEVQNTDSLFTSSQDETGSGHFSEIHLLLTIIDLANGSFIDKITLSSDSSHFDVLGDDKDELLAGALRQIGRDLSGN</sequence>
<accession>A0YBX7</accession>
<feature type="signal peptide" evidence="1">
    <location>
        <begin position="1"/>
        <end position="35"/>
    </location>
</feature>
<dbReference type="EMBL" id="AAVT01000002">
    <property type="protein sequence ID" value="EAW32057.1"/>
    <property type="molecule type" value="Genomic_DNA"/>
</dbReference>
<proteinExistence type="predicted"/>